<reference evidence="11 12" key="1">
    <citation type="submission" date="2017-02" db="EMBL/GenBank/DDBJ databases">
        <authorList>
            <person name="Peterson S.W."/>
        </authorList>
    </citation>
    <scope>NUCLEOTIDE SEQUENCE [LARGE SCALE GENOMIC DNA]</scope>
    <source>
        <strain evidence="11 12">ATCC 43324</strain>
    </source>
</reference>
<evidence type="ECO:0000256" key="5">
    <source>
        <dbReference type="ARBA" id="ARBA00022801"/>
    </source>
</evidence>
<dbReference type="GO" id="GO:0016787">
    <property type="term" value="F:hydrolase activity"/>
    <property type="evidence" value="ECO:0007669"/>
    <property type="project" value="UniProtKB-KW"/>
</dbReference>
<evidence type="ECO:0000256" key="9">
    <source>
        <dbReference type="ARBA" id="ARBA00049893"/>
    </source>
</evidence>
<evidence type="ECO:0000256" key="7">
    <source>
        <dbReference type="ARBA" id="ARBA00047989"/>
    </source>
</evidence>
<dbReference type="SUPFAM" id="SSF64438">
    <property type="entry name" value="CNF1/YfiH-like putative cysteine hydrolases"/>
    <property type="match status" value="1"/>
</dbReference>
<dbReference type="RefSeq" id="WP_025070623.1">
    <property type="nucleotide sequence ID" value="NZ_FUXK01000010.1"/>
</dbReference>
<dbReference type="InterPro" id="IPR011324">
    <property type="entry name" value="Cytotoxic_necrot_fac-like_cat"/>
</dbReference>
<evidence type="ECO:0000256" key="1">
    <source>
        <dbReference type="ARBA" id="ARBA00000553"/>
    </source>
</evidence>
<gene>
    <name evidence="11" type="ORF">SAMN02745202_01101</name>
</gene>
<evidence type="ECO:0000256" key="2">
    <source>
        <dbReference type="ARBA" id="ARBA00007353"/>
    </source>
</evidence>
<dbReference type="AlphaFoldDB" id="A0A1T4NJR5"/>
<dbReference type="PANTHER" id="PTHR30616:SF2">
    <property type="entry name" value="PURINE NUCLEOSIDE PHOSPHORYLASE LACC1"/>
    <property type="match status" value="1"/>
</dbReference>
<dbReference type="NCBIfam" id="TIGR00726">
    <property type="entry name" value="peptidoglycan editing factor PgeF"/>
    <property type="match status" value="1"/>
</dbReference>
<name>A0A1T4NJR5_9BACT</name>
<sequence length="262" mass="29021">MRPQLHTYDIAKGVFAFSSLRKGGVSKGTFCAFNINEYCGDSSEHVTRNKQLLAATLGIPSQNILVPHQVHGTKVACVDQEMLNQPAEKRQEYLDDVDAMITQERGLCIGVSTADCIPILLYDAQQQAIAAVHAGWRGTVARIVEKTIHTMAQTFGTQPQHLYAAIGPGISLEAFEVGDEVYEAFQQAAFDMSAIACQKTKWHIDLPRCNQLQLIEKGVPSQHIIMSHICTYQQSEDYFSARKLGIHSGRIYSGIMLQPAHF</sequence>
<dbReference type="InterPro" id="IPR003730">
    <property type="entry name" value="Cu_polyphenol_OxRdtase"/>
</dbReference>
<protein>
    <recommendedName>
        <fullName evidence="10">Purine nucleoside phosphorylase</fullName>
    </recommendedName>
</protein>
<dbReference type="PANTHER" id="PTHR30616">
    <property type="entry name" value="UNCHARACTERIZED PROTEIN YFIH"/>
    <property type="match status" value="1"/>
</dbReference>
<comment type="catalytic activity">
    <reaction evidence="7">
        <text>adenosine + H2O + H(+) = inosine + NH4(+)</text>
        <dbReference type="Rhea" id="RHEA:24408"/>
        <dbReference type="ChEBI" id="CHEBI:15377"/>
        <dbReference type="ChEBI" id="CHEBI:15378"/>
        <dbReference type="ChEBI" id="CHEBI:16335"/>
        <dbReference type="ChEBI" id="CHEBI:17596"/>
        <dbReference type="ChEBI" id="CHEBI:28938"/>
        <dbReference type="EC" id="3.5.4.4"/>
    </reaction>
    <physiologicalReaction direction="left-to-right" evidence="7">
        <dbReference type="Rhea" id="RHEA:24409"/>
    </physiologicalReaction>
</comment>
<dbReference type="Gene3D" id="3.60.140.10">
    <property type="entry name" value="CNF1/YfiH-like putative cysteine hydrolases"/>
    <property type="match status" value="1"/>
</dbReference>
<evidence type="ECO:0000256" key="6">
    <source>
        <dbReference type="ARBA" id="ARBA00022833"/>
    </source>
</evidence>
<comment type="catalytic activity">
    <reaction evidence="8">
        <text>adenosine + phosphate = alpha-D-ribose 1-phosphate + adenine</text>
        <dbReference type="Rhea" id="RHEA:27642"/>
        <dbReference type="ChEBI" id="CHEBI:16335"/>
        <dbReference type="ChEBI" id="CHEBI:16708"/>
        <dbReference type="ChEBI" id="CHEBI:43474"/>
        <dbReference type="ChEBI" id="CHEBI:57720"/>
        <dbReference type="EC" id="2.4.2.1"/>
    </reaction>
    <physiologicalReaction direction="left-to-right" evidence="8">
        <dbReference type="Rhea" id="RHEA:27643"/>
    </physiologicalReaction>
</comment>
<dbReference type="Proteomes" id="UP000190065">
    <property type="component" value="Unassembled WGS sequence"/>
</dbReference>
<dbReference type="InterPro" id="IPR038371">
    <property type="entry name" value="Cu_polyphenol_OxRdtase_sf"/>
</dbReference>
<evidence type="ECO:0000256" key="10">
    <source>
        <dbReference type="RuleBase" id="RU361274"/>
    </source>
</evidence>
<keyword evidence="3" id="KW-0808">Transferase</keyword>
<keyword evidence="4" id="KW-0479">Metal-binding</keyword>
<keyword evidence="6" id="KW-0862">Zinc</keyword>
<evidence type="ECO:0000313" key="12">
    <source>
        <dbReference type="Proteomes" id="UP000190065"/>
    </source>
</evidence>
<comment type="catalytic activity">
    <reaction evidence="9">
        <text>S-methyl-5'-thioadenosine + phosphate = 5-(methylsulfanyl)-alpha-D-ribose 1-phosphate + adenine</text>
        <dbReference type="Rhea" id="RHEA:11852"/>
        <dbReference type="ChEBI" id="CHEBI:16708"/>
        <dbReference type="ChEBI" id="CHEBI:17509"/>
        <dbReference type="ChEBI" id="CHEBI:43474"/>
        <dbReference type="ChEBI" id="CHEBI:58533"/>
        <dbReference type="EC" id="2.4.2.28"/>
    </reaction>
    <physiologicalReaction direction="left-to-right" evidence="9">
        <dbReference type="Rhea" id="RHEA:11853"/>
    </physiologicalReaction>
</comment>
<evidence type="ECO:0000313" key="11">
    <source>
        <dbReference type="EMBL" id="SJZ79502.1"/>
    </source>
</evidence>
<keyword evidence="5" id="KW-0378">Hydrolase</keyword>
<dbReference type="CDD" id="cd16833">
    <property type="entry name" value="YfiH"/>
    <property type="match status" value="1"/>
</dbReference>
<evidence type="ECO:0000256" key="8">
    <source>
        <dbReference type="ARBA" id="ARBA00048968"/>
    </source>
</evidence>
<proteinExistence type="inferred from homology"/>
<dbReference type="EMBL" id="FUXK01000010">
    <property type="protein sequence ID" value="SJZ79502.1"/>
    <property type="molecule type" value="Genomic_DNA"/>
</dbReference>
<comment type="similarity">
    <text evidence="2 10">Belongs to the purine nucleoside phosphorylase YfiH/LACC1 family.</text>
</comment>
<dbReference type="GO" id="GO:0017061">
    <property type="term" value="F:S-methyl-5-thioadenosine phosphorylase activity"/>
    <property type="evidence" value="ECO:0007669"/>
    <property type="project" value="UniProtKB-EC"/>
</dbReference>
<organism evidence="11 12">
    <name type="scientific">Segatella oulorum</name>
    <dbReference type="NCBI Taxonomy" id="28136"/>
    <lineage>
        <taxon>Bacteria</taxon>
        <taxon>Pseudomonadati</taxon>
        <taxon>Bacteroidota</taxon>
        <taxon>Bacteroidia</taxon>
        <taxon>Bacteroidales</taxon>
        <taxon>Prevotellaceae</taxon>
        <taxon>Segatella</taxon>
    </lineage>
</organism>
<accession>A0A1T4NJR5</accession>
<dbReference type="eggNOG" id="COG1496">
    <property type="taxonomic scope" value="Bacteria"/>
</dbReference>
<dbReference type="STRING" id="28136.SAMN02745202_01101"/>
<dbReference type="Pfam" id="PF02578">
    <property type="entry name" value="Cu-oxidase_4"/>
    <property type="match status" value="1"/>
</dbReference>
<dbReference type="GO" id="GO:0005507">
    <property type="term" value="F:copper ion binding"/>
    <property type="evidence" value="ECO:0007669"/>
    <property type="project" value="TreeGrafter"/>
</dbReference>
<evidence type="ECO:0000256" key="4">
    <source>
        <dbReference type="ARBA" id="ARBA00022723"/>
    </source>
</evidence>
<evidence type="ECO:0000256" key="3">
    <source>
        <dbReference type="ARBA" id="ARBA00022679"/>
    </source>
</evidence>
<comment type="catalytic activity">
    <reaction evidence="1">
        <text>inosine + phosphate = alpha-D-ribose 1-phosphate + hypoxanthine</text>
        <dbReference type="Rhea" id="RHEA:27646"/>
        <dbReference type="ChEBI" id="CHEBI:17368"/>
        <dbReference type="ChEBI" id="CHEBI:17596"/>
        <dbReference type="ChEBI" id="CHEBI:43474"/>
        <dbReference type="ChEBI" id="CHEBI:57720"/>
        <dbReference type="EC" id="2.4.2.1"/>
    </reaction>
    <physiologicalReaction direction="left-to-right" evidence="1">
        <dbReference type="Rhea" id="RHEA:27647"/>
    </physiologicalReaction>
</comment>